<gene>
    <name evidence="2" type="ORF">BN1047_02813</name>
</gene>
<feature type="compositionally biased region" description="Basic residues" evidence="1">
    <location>
        <begin position="50"/>
        <end position="60"/>
    </location>
</feature>
<dbReference type="Proteomes" id="UP000028864">
    <property type="component" value="Unassembled WGS sequence"/>
</dbReference>
<dbReference type="RefSeq" id="WP_159107603.1">
    <property type="nucleotide sequence ID" value="NZ_LK021338.1"/>
</dbReference>
<name>A0AAV2WLR2_MYCNE</name>
<feature type="compositionally biased region" description="Basic residues" evidence="1">
    <location>
        <begin position="12"/>
        <end position="22"/>
    </location>
</feature>
<dbReference type="AlphaFoldDB" id="A0AAV2WLR2"/>
<organism evidence="2 3">
    <name type="scientific">Mycolicibacterium neoaurum</name>
    <name type="common">Mycobacterium neoaurum</name>
    <dbReference type="NCBI Taxonomy" id="1795"/>
    <lineage>
        <taxon>Bacteria</taxon>
        <taxon>Bacillati</taxon>
        <taxon>Actinomycetota</taxon>
        <taxon>Actinomycetes</taxon>
        <taxon>Mycobacteriales</taxon>
        <taxon>Mycobacteriaceae</taxon>
        <taxon>Mycolicibacterium</taxon>
    </lineage>
</organism>
<feature type="region of interest" description="Disordered" evidence="1">
    <location>
        <begin position="1"/>
        <end position="94"/>
    </location>
</feature>
<evidence type="ECO:0000313" key="2">
    <source>
        <dbReference type="EMBL" id="CDQ44928.1"/>
    </source>
</evidence>
<sequence length="94" mass="10556">MWQEDGESPTKMAKKQQTKTTKHTIEFSKTGIKKTNHLMWQEDGESPTKMAKKQQTKTTKHTIEFSNNTPDPDRATSPRLKAAVRSAGSEVLPG</sequence>
<dbReference type="EMBL" id="LK021338">
    <property type="protein sequence ID" value="CDQ44928.1"/>
    <property type="molecule type" value="Genomic_DNA"/>
</dbReference>
<evidence type="ECO:0000256" key="1">
    <source>
        <dbReference type="SAM" id="MobiDB-lite"/>
    </source>
</evidence>
<reference evidence="2" key="1">
    <citation type="submission" date="2014-05" db="EMBL/GenBank/DDBJ databases">
        <authorList>
            <person name="Urmite Genomes"/>
        </authorList>
    </citation>
    <scope>NUCLEOTIDE SEQUENCE</scope>
    <source>
        <strain evidence="2">DSM 44074</strain>
    </source>
</reference>
<accession>A0AAV2WLR2</accession>
<evidence type="ECO:0000313" key="3">
    <source>
        <dbReference type="Proteomes" id="UP000028864"/>
    </source>
</evidence>
<protein>
    <submittedName>
        <fullName evidence="2">Uncharacterized protein</fullName>
    </submittedName>
</protein>
<proteinExistence type="predicted"/>
<reference evidence="2" key="2">
    <citation type="submission" date="2015-09" db="EMBL/GenBank/DDBJ databases">
        <title>Draft genome sequence of Mycobacterium neoaurum DSM 44074.</title>
        <authorList>
            <person name="Croce O."/>
            <person name="Robert C."/>
            <person name="Raoult D."/>
            <person name="Drancourt M."/>
        </authorList>
    </citation>
    <scope>NUCLEOTIDE SEQUENCE</scope>
    <source>
        <strain evidence="2">DSM 44074</strain>
    </source>
</reference>